<dbReference type="SUPFAM" id="SSF51556">
    <property type="entry name" value="Metallo-dependent hydrolases"/>
    <property type="match status" value="1"/>
</dbReference>
<evidence type="ECO:0000313" key="2">
    <source>
        <dbReference type="EMBL" id="SHD76361.1"/>
    </source>
</evidence>
<dbReference type="Proteomes" id="UP000245423">
    <property type="component" value="Chromosome 1"/>
</dbReference>
<protein>
    <submittedName>
        <fullName evidence="2">D-aminoacylase</fullName>
    </submittedName>
</protein>
<dbReference type="InterPro" id="IPR011059">
    <property type="entry name" value="Metal-dep_hydrolase_composite"/>
</dbReference>
<dbReference type="EMBL" id="LT669839">
    <property type="protein sequence ID" value="SHD76361.1"/>
    <property type="molecule type" value="Genomic_DNA"/>
</dbReference>
<dbReference type="PANTHER" id="PTHR11647:SF1">
    <property type="entry name" value="COLLAPSIN RESPONSE MEDIATOR PROTEIN"/>
    <property type="match status" value="1"/>
</dbReference>
<dbReference type="PANTHER" id="PTHR11647">
    <property type="entry name" value="HYDRANTOINASE/DIHYDROPYRIMIDINASE FAMILY MEMBER"/>
    <property type="match status" value="1"/>
</dbReference>
<dbReference type="AlphaFoldDB" id="A0A1M4PLM1"/>
<organism evidence="2 3">
    <name type="scientific">[Clostridium] ultunense Esp</name>
    <dbReference type="NCBI Taxonomy" id="1288971"/>
    <lineage>
        <taxon>Bacteria</taxon>
        <taxon>Bacillati</taxon>
        <taxon>Bacillota</taxon>
        <taxon>Tissierellia</taxon>
        <taxon>Tissierellales</taxon>
        <taxon>Tepidimicrobiaceae</taxon>
        <taxon>Schnuerera</taxon>
    </lineage>
</organism>
<dbReference type="InterPro" id="IPR050378">
    <property type="entry name" value="Metallo-dep_Hydrolases_sf"/>
</dbReference>
<feature type="domain" description="Amidohydrolase 3" evidence="1">
    <location>
        <begin position="43"/>
        <end position="188"/>
    </location>
</feature>
<dbReference type="Gene3D" id="3.30.1490.130">
    <property type="entry name" value="D-aminoacylase. Domain 3"/>
    <property type="match status" value="1"/>
</dbReference>
<dbReference type="InterPro" id="IPR032466">
    <property type="entry name" value="Metal_Hydrolase"/>
</dbReference>
<dbReference type="RefSeq" id="WP_025640652.1">
    <property type="nucleotide sequence ID" value="NZ_LT669839.1"/>
</dbReference>
<feature type="domain" description="Amidohydrolase 3" evidence="1">
    <location>
        <begin position="419"/>
        <end position="509"/>
    </location>
</feature>
<dbReference type="OrthoDB" id="9775607at2"/>
<dbReference type="Gene3D" id="2.30.40.10">
    <property type="entry name" value="Urease, subunit C, domain 1"/>
    <property type="match status" value="1"/>
</dbReference>
<evidence type="ECO:0000313" key="3">
    <source>
        <dbReference type="Proteomes" id="UP000245423"/>
    </source>
</evidence>
<dbReference type="InterPro" id="IPR013108">
    <property type="entry name" value="Amidohydro_3"/>
</dbReference>
<evidence type="ECO:0000259" key="1">
    <source>
        <dbReference type="Pfam" id="PF07969"/>
    </source>
</evidence>
<dbReference type="CDD" id="cd01297">
    <property type="entry name" value="D-aminoacylase"/>
    <property type="match status" value="1"/>
</dbReference>
<dbReference type="Pfam" id="PF07969">
    <property type="entry name" value="Amidohydro_3"/>
    <property type="match status" value="2"/>
</dbReference>
<name>A0A1M4PLM1_9FIRM</name>
<gene>
    <name evidence="2" type="ORF">CUESP1_0985</name>
</gene>
<sequence>MKILIKNGLIVDGSLNKPYKGDLLIEQDKIKKIGTIEEKVDIVIDAEGKVVSPGFIDTHSHSDLSILVNPYNEIKIRQGVTTEILGQDGISMAPLPKEYIKPWRKINSAFNGDNEDIDWEYETTQNYLKMLKEKGVGLNQGYLVPHGNIRLEAIGLENKKANITDIDRMCQITRREMEGGAFGLSTGLIYPPCVYGDIEELIEICKVVAEFDGIFIVHQRSEADTIIESMEEIITIGKEAEVKIHFSHFKVCGKNNWKYIDQAFELLERAKKEGVKVSFDQYPYVAGSTSLGVILPPWVHEGGTEKLLERLEDESNRERIIKDIQTGIPGWDNFIDFAGLDQIYVNSVNMDKNKNLIGKNLIELGKIRGKDPYNATFDLIYEEENSVGMVDFYGLEEHIIKILKRPEQNVCTDGMISDNPHPRLYSSFPKVLGKYVREEEVLSLEEAIYKMTKKPAETFRLKNRGEIKEGNFADIVIFNLEKIKDKGTFVEPKQYPEGIDYVIINGNITLEKGKYNKILAGKVLEGCIDGDCNN</sequence>
<reference evidence="2 3" key="1">
    <citation type="submission" date="2016-11" db="EMBL/GenBank/DDBJ databases">
        <authorList>
            <person name="Manzoor S."/>
        </authorList>
    </citation>
    <scope>NUCLEOTIDE SEQUENCE [LARGE SCALE GENOMIC DNA]</scope>
    <source>
        <strain evidence="2">Clostridium ultunense strain Esp</strain>
    </source>
</reference>
<dbReference type="InterPro" id="IPR023100">
    <property type="entry name" value="D-aminoacylase_insert_dom_sf"/>
</dbReference>
<proteinExistence type="predicted"/>
<accession>A0A1M4PLM1</accession>
<keyword evidence="3" id="KW-1185">Reference proteome</keyword>
<dbReference type="GO" id="GO:0016811">
    <property type="term" value="F:hydrolase activity, acting on carbon-nitrogen (but not peptide) bonds, in linear amides"/>
    <property type="evidence" value="ECO:0007669"/>
    <property type="project" value="InterPro"/>
</dbReference>
<dbReference type="Gene3D" id="3.20.20.140">
    <property type="entry name" value="Metal-dependent hydrolases"/>
    <property type="match status" value="1"/>
</dbReference>
<dbReference type="SUPFAM" id="SSF51338">
    <property type="entry name" value="Composite domain of metallo-dependent hydrolases"/>
    <property type="match status" value="1"/>
</dbReference>